<organism evidence="1 2">
    <name type="scientific">Agrobacterium deltaense Zutra 3/1</name>
    <dbReference type="NCBI Taxonomy" id="1183427"/>
    <lineage>
        <taxon>Bacteria</taxon>
        <taxon>Pseudomonadati</taxon>
        <taxon>Pseudomonadota</taxon>
        <taxon>Alphaproteobacteria</taxon>
        <taxon>Hyphomicrobiales</taxon>
        <taxon>Rhizobiaceae</taxon>
        <taxon>Rhizobium/Agrobacterium group</taxon>
        <taxon>Agrobacterium</taxon>
    </lineage>
</organism>
<accession>A0A1S7RLX7</accession>
<evidence type="ECO:0000313" key="1">
    <source>
        <dbReference type="EMBL" id="CUX54510.1"/>
    </source>
</evidence>
<dbReference type="InterPro" id="IPR022385">
    <property type="entry name" value="Rhs_assc_core"/>
</dbReference>
<evidence type="ECO:0000313" key="2">
    <source>
        <dbReference type="Proteomes" id="UP000191987"/>
    </source>
</evidence>
<dbReference type="Proteomes" id="UP000191987">
    <property type="component" value="Unassembled WGS sequence"/>
</dbReference>
<dbReference type="EMBL" id="FBWG01000038">
    <property type="protein sequence ID" value="CUX54510.1"/>
    <property type="molecule type" value="Genomic_DNA"/>
</dbReference>
<gene>
    <name evidence="1" type="ORF">AGR7C_Lc20136</name>
</gene>
<dbReference type="NCBIfam" id="TIGR03696">
    <property type="entry name" value="Rhs_assc_core"/>
    <property type="match status" value="1"/>
</dbReference>
<protein>
    <submittedName>
        <fullName evidence="1">Uncharacterized protein</fullName>
    </submittedName>
</protein>
<dbReference type="Gene3D" id="2.180.10.10">
    <property type="entry name" value="RHS repeat-associated core"/>
    <property type="match status" value="1"/>
</dbReference>
<reference evidence="1 2" key="1">
    <citation type="submission" date="2016-01" db="EMBL/GenBank/DDBJ databases">
        <authorList>
            <person name="Oliw E.H."/>
        </authorList>
    </citation>
    <scope>NUCLEOTIDE SEQUENCE [LARGE SCALE GENOMIC DNA]</scope>
    <source>
        <strain evidence="1 2">Zutra 3-1</strain>
    </source>
</reference>
<name>A0A1S7RLX7_9HYPH</name>
<dbReference type="AlphaFoldDB" id="A0A1S7RLX7"/>
<sequence>MLRFNENSPKLCDRFYSPSLGRFHQPDPIGAEDDINIYVYVKK</sequence>
<dbReference type="RefSeq" id="WP_080819022.1">
    <property type="nucleotide sequence ID" value="NZ_LT009749.1"/>
</dbReference>
<proteinExistence type="predicted"/>